<dbReference type="InParanoid" id="A0A061E4F5"/>
<evidence type="ECO:0000313" key="2">
    <source>
        <dbReference type="Proteomes" id="UP000026915"/>
    </source>
</evidence>
<dbReference type="Proteomes" id="UP000026915">
    <property type="component" value="Chromosome 2"/>
</dbReference>
<accession>A0A061E4F5</accession>
<gene>
    <name evidence="1" type="ORF">TCM_008824</name>
</gene>
<dbReference type="AlphaFoldDB" id="A0A061E4F5"/>
<evidence type="ECO:0000313" key="1">
    <source>
        <dbReference type="EMBL" id="EOX99850.1"/>
    </source>
</evidence>
<keyword evidence="2" id="KW-1185">Reference proteome</keyword>
<sequence length="102" mass="11013">MVMPQCAARVTGSCLSCGINNPRFSSSCKALINCIIEPGIRKGECHRKSNMGGVGGVSKLIDGDVEYVAVGLSFIYCFRLSHNGGYELASDEKIRTKVWRPG</sequence>
<organism evidence="1 2">
    <name type="scientific">Theobroma cacao</name>
    <name type="common">Cacao</name>
    <name type="synonym">Cocoa</name>
    <dbReference type="NCBI Taxonomy" id="3641"/>
    <lineage>
        <taxon>Eukaryota</taxon>
        <taxon>Viridiplantae</taxon>
        <taxon>Streptophyta</taxon>
        <taxon>Embryophyta</taxon>
        <taxon>Tracheophyta</taxon>
        <taxon>Spermatophyta</taxon>
        <taxon>Magnoliopsida</taxon>
        <taxon>eudicotyledons</taxon>
        <taxon>Gunneridae</taxon>
        <taxon>Pentapetalae</taxon>
        <taxon>rosids</taxon>
        <taxon>malvids</taxon>
        <taxon>Malvales</taxon>
        <taxon>Malvaceae</taxon>
        <taxon>Byttnerioideae</taxon>
        <taxon>Theobroma</taxon>
    </lineage>
</organism>
<proteinExistence type="predicted"/>
<reference evidence="1 2" key="1">
    <citation type="journal article" date="2013" name="Genome Biol.">
        <title>The genome sequence of the most widely cultivated cacao type and its use to identify candidate genes regulating pod color.</title>
        <authorList>
            <person name="Motamayor J.C."/>
            <person name="Mockaitis K."/>
            <person name="Schmutz J."/>
            <person name="Haiminen N."/>
            <person name="Iii D.L."/>
            <person name="Cornejo O."/>
            <person name="Findley S.D."/>
            <person name="Zheng P."/>
            <person name="Utro F."/>
            <person name="Royaert S."/>
            <person name="Saski C."/>
            <person name="Jenkins J."/>
            <person name="Podicheti R."/>
            <person name="Zhao M."/>
            <person name="Scheffler B.E."/>
            <person name="Stack J.C."/>
            <person name="Feltus F.A."/>
            <person name="Mustiga G.M."/>
            <person name="Amores F."/>
            <person name="Phillips W."/>
            <person name="Marelli J.P."/>
            <person name="May G.D."/>
            <person name="Shapiro H."/>
            <person name="Ma J."/>
            <person name="Bustamante C.D."/>
            <person name="Schnell R.J."/>
            <person name="Main D."/>
            <person name="Gilbert D."/>
            <person name="Parida L."/>
            <person name="Kuhn D.N."/>
        </authorList>
    </citation>
    <scope>NUCLEOTIDE SEQUENCE [LARGE SCALE GENOMIC DNA]</scope>
    <source>
        <strain evidence="2">cv. Matina 1-6</strain>
    </source>
</reference>
<name>A0A061E4F5_THECC</name>
<protein>
    <submittedName>
        <fullName evidence="1">Uncharacterized protein</fullName>
    </submittedName>
</protein>
<dbReference type="EMBL" id="CM001880">
    <property type="protein sequence ID" value="EOX99850.1"/>
    <property type="molecule type" value="Genomic_DNA"/>
</dbReference>
<dbReference type="Gramene" id="EOX99850">
    <property type="protein sequence ID" value="EOX99850"/>
    <property type="gene ID" value="TCM_008824"/>
</dbReference>
<dbReference type="HOGENOM" id="CLU_2282573_0_0_1"/>